<evidence type="ECO:0000313" key="1">
    <source>
        <dbReference type="Proteomes" id="UP000095286"/>
    </source>
</evidence>
<dbReference type="WBParaSite" id="RSKR_0000234766.1">
    <property type="protein sequence ID" value="RSKR_0000234766.1"/>
    <property type="gene ID" value="RSKR_0000234766"/>
</dbReference>
<protein>
    <submittedName>
        <fullName evidence="2">Serpentine receptor class gamma</fullName>
    </submittedName>
</protein>
<dbReference type="Proteomes" id="UP000095286">
    <property type="component" value="Unplaced"/>
</dbReference>
<name>A0AC35TNQ5_9BILA</name>
<reference evidence="2" key="1">
    <citation type="submission" date="2016-11" db="UniProtKB">
        <authorList>
            <consortium name="WormBaseParasite"/>
        </authorList>
    </citation>
    <scope>IDENTIFICATION</scope>
    <source>
        <strain evidence="2">KR3021</strain>
    </source>
</reference>
<sequence length="178" mass="20681">MAFFMMGFFQTISIYYLYGIPSIIMLILTLIILIFKNQKELTTSYFRFIVCLLSRVFVELFENLKNTEFDIRFINFFAYYLVYARYLGVLFESTNRLSAITLSFSHEKIWILLLPISVTATIFLPFLGFNITARENNSTILSFGTSLSIAKSNKKDKAERNLLYCTVISLLLGMSIHF</sequence>
<proteinExistence type="predicted"/>
<evidence type="ECO:0000313" key="2">
    <source>
        <dbReference type="WBParaSite" id="RSKR_0000234766.1"/>
    </source>
</evidence>
<organism evidence="1 2">
    <name type="scientific">Rhabditophanes sp. KR3021</name>
    <dbReference type="NCBI Taxonomy" id="114890"/>
    <lineage>
        <taxon>Eukaryota</taxon>
        <taxon>Metazoa</taxon>
        <taxon>Ecdysozoa</taxon>
        <taxon>Nematoda</taxon>
        <taxon>Chromadorea</taxon>
        <taxon>Rhabditida</taxon>
        <taxon>Tylenchina</taxon>
        <taxon>Panagrolaimomorpha</taxon>
        <taxon>Strongyloidoidea</taxon>
        <taxon>Alloionematidae</taxon>
        <taxon>Rhabditophanes</taxon>
    </lineage>
</organism>
<accession>A0AC35TNQ5</accession>